<dbReference type="PRINTS" id="PR00757">
    <property type="entry name" value="AMINEOXDASEF"/>
</dbReference>
<dbReference type="EMBL" id="JBHSON010000002">
    <property type="protein sequence ID" value="MFC5744384.1"/>
    <property type="molecule type" value="Genomic_DNA"/>
</dbReference>
<dbReference type="Pfam" id="PF01593">
    <property type="entry name" value="Amino_oxidase"/>
    <property type="match status" value="1"/>
</dbReference>
<evidence type="ECO:0000256" key="1">
    <source>
        <dbReference type="ARBA" id="ARBA00001974"/>
    </source>
</evidence>
<comment type="cofactor">
    <cofactor evidence="1">
        <name>FAD</name>
        <dbReference type="ChEBI" id="CHEBI:57692"/>
    </cofactor>
</comment>
<evidence type="ECO:0000256" key="3">
    <source>
        <dbReference type="ARBA" id="ARBA00023002"/>
    </source>
</evidence>
<dbReference type="InterPro" id="IPR036188">
    <property type="entry name" value="FAD/NAD-bd_sf"/>
</dbReference>
<sequence>MRSTVLSLTLATGGVKRLTCVFVAHPGAPRTHGAVDRADAAEIIGQQTKSLDQEGPHMIPDVDVAVVGAGLAGLTAARALRAAGRGVVVFEARDRVGGRTWSRPLPGGAVVDHGGQWIGPGQDRIALLAEELGVTTFPTYSGGETRYSIAGRGRTEMPEADQALQELDRLAASLPPEEPWTAPSAAEWDAQTLQTWILSHVTDPASRALLRVLTTGIFTAEPDELSLLHALVYIRSAGSLTALLQDAQERRFTGGAQTVAERIAAELGPETVRLDRPVLAIEQSVDGAAVRTGGDGAGGVLARRVIVAVPIAIADRIAFSPPLPVPRAQLHQRAAPGATIKAHAVYDRPFWREHDSNGRSLTDDGPVSVTFDDSPPSGTPGILVAFVEGDEARRLGALDAPARRAAVLDRLAATFGPEAAEPREYTEVSWSAEEWTRGCYGSNLPPGAWTRYGAALREPCGHVHWAGAETSVIWMNYMEGAVRSGERAAAQVLASLSRPRSA</sequence>
<dbReference type="Gene3D" id="3.90.660.10">
    <property type="match status" value="1"/>
</dbReference>
<proteinExistence type="inferred from homology"/>
<dbReference type="SUPFAM" id="SSF54373">
    <property type="entry name" value="FAD-linked reductases, C-terminal domain"/>
    <property type="match status" value="1"/>
</dbReference>
<dbReference type="PANTHER" id="PTHR43563">
    <property type="entry name" value="AMINE OXIDASE"/>
    <property type="match status" value="1"/>
</dbReference>
<dbReference type="PANTHER" id="PTHR43563:SF1">
    <property type="entry name" value="AMINE OXIDASE [FLAVIN-CONTAINING] B"/>
    <property type="match status" value="1"/>
</dbReference>
<comment type="similarity">
    <text evidence="2">Belongs to the flavin monoamine oxidase family.</text>
</comment>
<evidence type="ECO:0000313" key="6">
    <source>
        <dbReference type="Proteomes" id="UP001596074"/>
    </source>
</evidence>
<reference evidence="6" key="1">
    <citation type="journal article" date="2019" name="Int. J. Syst. Evol. Microbiol.">
        <title>The Global Catalogue of Microorganisms (GCM) 10K type strain sequencing project: providing services to taxonomists for standard genome sequencing and annotation.</title>
        <authorList>
            <consortium name="The Broad Institute Genomics Platform"/>
            <consortium name="The Broad Institute Genome Sequencing Center for Infectious Disease"/>
            <person name="Wu L."/>
            <person name="Ma J."/>
        </authorList>
    </citation>
    <scope>NUCLEOTIDE SEQUENCE [LARGE SCALE GENOMIC DNA]</scope>
    <source>
        <strain evidence="6">KCTC 42087</strain>
    </source>
</reference>
<gene>
    <name evidence="5" type="ORF">ACFPZN_02020</name>
</gene>
<evidence type="ECO:0000256" key="2">
    <source>
        <dbReference type="ARBA" id="ARBA00005995"/>
    </source>
</evidence>
<dbReference type="RefSeq" id="WP_378279499.1">
    <property type="nucleotide sequence ID" value="NZ_JBHSON010000002.1"/>
</dbReference>
<comment type="caution">
    <text evidence="5">The sequence shown here is derived from an EMBL/GenBank/DDBJ whole genome shotgun (WGS) entry which is preliminary data.</text>
</comment>
<dbReference type="InterPro" id="IPR002937">
    <property type="entry name" value="Amino_oxidase"/>
</dbReference>
<evidence type="ECO:0000313" key="5">
    <source>
        <dbReference type="EMBL" id="MFC5744384.1"/>
    </source>
</evidence>
<accession>A0ABW0ZR99</accession>
<dbReference type="Proteomes" id="UP001596074">
    <property type="component" value="Unassembled WGS sequence"/>
</dbReference>
<feature type="domain" description="Amine oxidase" evidence="4">
    <location>
        <begin position="71"/>
        <end position="493"/>
    </location>
</feature>
<dbReference type="SUPFAM" id="SSF51905">
    <property type="entry name" value="FAD/NAD(P)-binding domain"/>
    <property type="match status" value="1"/>
</dbReference>
<keyword evidence="3" id="KW-0560">Oxidoreductase</keyword>
<name>A0ABW0ZR99_9ACTN</name>
<dbReference type="InterPro" id="IPR001613">
    <property type="entry name" value="Flavin_amine_oxidase"/>
</dbReference>
<protein>
    <submittedName>
        <fullName evidence="5">Flavin monoamine oxidase family protein</fullName>
    </submittedName>
</protein>
<evidence type="ECO:0000259" key="4">
    <source>
        <dbReference type="Pfam" id="PF01593"/>
    </source>
</evidence>
<keyword evidence="6" id="KW-1185">Reference proteome</keyword>
<organism evidence="5 6">
    <name type="scientific">Actinomadura rugatobispora</name>
    <dbReference type="NCBI Taxonomy" id="1994"/>
    <lineage>
        <taxon>Bacteria</taxon>
        <taxon>Bacillati</taxon>
        <taxon>Actinomycetota</taxon>
        <taxon>Actinomycetes</taxon>
        <taxon>Streptosporangiales</taxon>
        <taxon>Thermomonosporaceae</taxon>
        <taxon>Actinomadura</taxon>
    </lineage>
</organism>
<dbReference type="Gene3D" id="1.10.405.10">
    <property type="entry name" value="Guanine Nucleotide Dissociation Inhibitor, domain 1"/>
    <property type="match status" value="1"/>
</dbReference>
<dbReference type="InterPro" id="IPR050703">
    <property type="entry name" value="Flavin_MAO"/>
</dbReference>
<dbReference type="Gene3D" id="3.50.50.60">
    <property type="entry name" value="FAD/NAD(P)-binding domain"/>
    <property type="match status" value="1"/>
</dbReference>